<proteinExistence type="predicted"/>
<gene>
    <name evidence="1" type="ORF">LKD22_02865</name>
</gene>
<accession>A0AAW4VT49</accession>
<dbReference type="RefSeq" id="WP_227600187.1">
    <property type="nucleotide sequence ID" value="NZ_JAJEPX010000004.1"/>
</dbReference>
<dbReference type="EMBL" id="JAJEPX010000004">
    <property type="protein sequence ID" value="MCC2176082.1"/>
    <property type="molecule type" value="Genomic_DNA"/>
</dbReference>
<sequence>MGPSIYLGVQGYGYIRAEDKDRFAHRFRQDDSVCCYAVCNKGRYAIQNRLQEGQAYHLTIRQETVTQAVLTRPDAQGVINAVSGNSITVDGMHLPCRAVFEIRTRAGGAVVLPCFLTGRIVGSYAQVFGRVAYIRPAPQMYHPPVHGVPGQRTLQNLLRTALMPVGIALYVYGGGWNRQDTGSGNTAMHIGLPQSWIDFFDRQNACYTYRNDSNPAHSYYPTGGWNQYGYAGLDCSGYLGWTLYNTLHTESASVSDCDGYVAPAAEFAHTLAQRAWGTLSRQDCGNGLQEPSSFRPGDIFSMDGHVWLCIGPCRDDSIVIAHSTPSPSKTDCKGGGVQLSALNPASDADKDCQAYRLAERFMQRYLRWSARYQAQLLPYSVYGRLSENPHTGLFQWNDFLSDKEGVRGQFAEAILQIEN</sequence>
<reference evidence="1 2" key="1">
    <citation type="submission" date="2021-10" db="EMBL/GenBank/DDBJ databases">
        <title>Anaerobic single-cell dispensing facilitates the cultivation of human gut bacteria.</title>
        <authorList>
            <person name="Afrizal A."/>
        </authorList>
    </citation>
    <scope>NUCLEOTIDE SEQUENCE [LARGE SCALE GENOMIC DNA]</scope>
    <source>
        <strain evidence="1 2">CLA-AA-H270</strain>
    </source>
</reference>
<comment type="caution">
    <text evidence="1">The sequence shown here is derived from an EMBL/GenBank/DDBJ whole genome shotgun (WGS) entry which is preliminary data.</text>
</comment>
<evidence type="ECO:0000313" key="2">
    <source>
        <dbReference type="Proteomes" id="UP001298753"/>
    </source>
</evidence>
<dbReference type="Proteomes" id="UP001298753">
    <property type="component" value="Unassembled WGS sequence"/>
</dbReference>
<organism evidence="1 2">
    <name type="scientific">Agathobaculum butyriciproducens</name>
    <dbReference type="NCBI Taxonomy" id="1628085"/>
    <lineage>
        <taxon>Bacteria</taxon>
        <taxon>Bacillati</taxon>
        <taxon>Bacillota</taxon>
        <taxon>Clostridia</taxon>
        <taxon>Eubacteriales</taxon>
        <taxon>Butyricicoccaceae</taxon>
        <taxon>Agathobaculum</taxon>
    </lineage>
</organism>
<dbReference type="GeneID" id="98661465"/>
<name>A0AAW4VT49_9FIRM</name>
<keyword evidence="2" id="KW-1185">Reference proteome</keyword>
<evidence type="ECO:0000313" key="1">
    <source>
        <dbReference type="EMBL" id="MCC2176082.1"/>
    </source>
</evidence>
<evidence type="ECO:0008006" key="3">
    <source>
        <dbReference type="Google" id="ProtNLM"/>
    </source>
</evidence>
<dbReference type="AlphaFoldDB" id="A0AAW4VT49"/>
<protein>
    <recommendedName>
        <fullName evidence="3">Copper amine oxidase N-terminal domain-containing protein</fullName>
    </recommendedName>
</protein>